<dbReference type="STRING" id="554065.E1ZNI8"/>
<dbReference type="InterPro" id="IPR036400">
    <property type="entry name" value="Cyt_B5-like_heme/steroid_sf"/>
</dbReference>
<keyword evidence="11" id="KW-0560">Oxidoreductase</keyword>
<keyword evidence="7" id="KW-0349">Heme</keyword>
<dbReference type="CDD" id="cd06183">
    <property type="entry name" value="cyt_b5_reduct_like"/>
    <property type="match status" value="1"/>
</dbReference>
<dbReference type="Pfam" id="PF00173">
    <property type="entry name" value="Cyt-b5"/>
    <property type="match status" value="1"/>
</dbReference>
<dbReference type="Pfam" id="PF00175">
    <property type="entry name" value="NAD_binding_1"/>
    <property type="match status" value="1"/>
</dbReference>
<dbReference type="InterPro" id="IPR017927">
    <property type="entry name" value="FAD-bd_FR_type"/>
</dbReference>
<dbReference type="FunFam" id="2.40.30.10:FF:000021">
    <property type="entry name" value="NADH-cytochrome b5 reductase"/>
    <property type="match status" value="1"/>
</dbReference>
<dbReference type="Pfam" id="PF00174">
    <property type="entry name" value="Oxidored_molyb"/>
    <property type="match status" value="1"/>
</dbReference>
<keyword evidence="21" id="KW-1185">Reference proteome</keyword>
<dbReference type="GO" id="GO:0042128">
    <property type="term" value="P:nitrate assimilation"/>
    <property type="evidence" value="ECO:0007669"/>
    <property type="project" value="UniProtKB-KW"/>
</dbReference>
<comment type="similarity">
    <text evidence="4 15">Belongs to the nitrate reductase family.</text>
</comment>
<evidence type="ECO:0000256" key="12">
    <source>
        <dbReference type="ARBA" id="ARBA00023004"/>
    </source>
</evidence>
<dbReference type="CDD" id="cd02112">
    <property type="entry name" value="eukary_NR_Moco"/>
    <property type="match status" value="1"/>
</dbReference>
<dbReference type="PANTHER" id="PTHR19372">
    <property type="entry name" value="SULFITE REDUCTASE"/>
    <property type="match status" value="1"/>
</dbReference>
<dbReference type="InterPro" id="IPR000572">
    <property type="entry name" value="OxRdtase_Mopterin-bd_dom"/>
</dbReference>
<dbReference type="InterPro" id="IPR001709">
    <property type="entry name" value="Flavoprot_Pyr_Nucl_cyt_Rdtase"/>
</dbReference>
<dbReference type="Gene3D" id="3.90.420.10">
    <property type="entry name" value="Oxidoreductase, molybdopterin-binding domain"/>
    <property type="match status" value="1"/>
</dbReference>
<dbReference type="Proteomes" id="UP000008141">
    <property type="component" value="Unassembled WGS sequence"/>
</dbReference>
<evidence type="ECO:0000256" key="8">
    <source>
        <dbReference type="ARBA" id="ARBA00022630"/>
    </source>
</evidence>
<evidence type="ECO:0000256" key="4">
    <source>
        <dbReference type="ARBA" id="ARBA00006253"/>
    </source>
</evidence>
<dbReference type="PROSITE" id="PS00191">
    <property type="entry name" value="CYTOCHROME_B5_1"/>
    <property type="match status" value="1"/>
</dbReference>
<dbReference type="PRINTS" id="PR00407">
    <property type="entry name" value="EUMOPTERIN"/>
</dbReference>
<evidence type="ECO:0000259" key="18">
    <source>
        <dbReference type="PROSITE" id="PS50255"/>
    </source>
</evidence>
<comment type="cofactor">
    <cofactor evidence="2">
        <name>FAD</name>
        <dbReference type="ChEBI" id="CHEBI:57692"/>
    </cofactor>
</comment>
<dbReference type="PROSITE" id="PS51384">
    <property type="entry name" value="FAD_FR"/>
    <property type="match status" value="1"/>
</dbReference>
<gene>
    <name evidence="20" type="ORF">CHLNCDRAFT_56304</name>
</gene>
<dbReference type="PIRSF" id="PIRSF000233">
    <property type="entry name" value="Nitr_rd_NADH"/>
    <property type="match status" value="1"/>
</dbReference>
<comment type="cofactor">
    <cofactor evidence="1">
        <name>heme</name>
        <dbReference type="ChEBI" id="CHEBI:30413"/>
    </cofactor>
</comment>
<evidence type="ECO:0000256" key="14">
    <source>
        <dbReference type="ARBA" id="ARBA00023157"/>
    </source>
</evidence>
<evidence type="ECO:0000256" key="15">
    <source>
        <dbReference type="PIRNR" id="PIRNR000233"/>
    </source>
</evidence>
<evidence type="ECO:0000256" key="13">
    <source>
        <dbReference type="ARBA" id="ARBA00023063"/>
    </source>
</evidence>
<keyword evidence="12" id="KW-0408">Iron</keyword>
<dbReference type="SUPFAM" id="SSF81296">
    <property type="entry name" value="E set domains"/>
    <property type="match status" value="1"/>
</dbReference>
<evidence type="ECO:0000256" key="5">
    <source>
        <dbReference type="ARBA" id="ARBA00011738"/>
    </source>
</evidence>
<comment type="cofactor">
    <cofactor evidence="16">
        <name>Mo-molybdopterin</name>
        <dbReference type="ChEBI" id="CHEBI:71302"/>
    </cofactor>
    <text evidence="16">Binds 1 Mo-molybdopterin (Mo-MPT) cofactor per subunit.</text>
</comment>
<dbReference type="InterPro" id="IPR005066">
    <property type="entry name" value="MoCF_OxRdtse_dimer"/>
</dbReference>
<evidence type="ECO:0000259" key="19">
    <source>
        <dbReference type="PROSITE" id="PS51384"/>
    </source>
</evidence>
<reference evidence="20 21" key="1">
    <citation type="journal article" date="2010" name="Plant Cell">
        <title>The Chlorella variabilis NC64A genome reveals adaptation to photosymbiosis, coevolution with viruses, and cryptic sex.</title>
        <authorList>
            <person name="Blanc G."/>
            <person name="Duncan G."/>
            <person name="Agarkova I."/>
            <person name="Borodovsky M."/>
            <person name="Gurnon J."/>
            <person name="Kuo A."/>
            <person name="Lindquist E."/>
            <person name="Lucas S."/>
            <person name="Pangilinan J."/>
            <person name="Polle J."/>
            <person name="Salamov A."/>
            <person name="Terry A."/>
            <person name="Yamada T."/>
            <person name="Dunigan D.D."/>
            <person name="Grigoriev I.V."/>
            <person name="Claverie J.M."/>
            <person name="Van Etten J.L."/>
        </authorList>
    </citation>
    <scope>NUCLEOTIDE SEQUENCE [LARGE SCALE GENOMIC DNA]</scope>
    <source>
        <strain evidence="20 21">NC64A</strain>
    </source>
</reference>
<dbReference type="InterPro" id="IPR036374">
    <property type="entry name" value="OxRdtase_Mopterin-bd_sf"/>
</dbReference>
<dbReference type="OrthoDB" id="432685at2759"/>
<dbReference type="FunCoup" id="E1ZNI8">
    <property type="interactions" value="107"/>
</dbReference>
<dbReference type="InterPro" id="IPR001433">
    <property type="entry name" value="OxRdtase_FAD/NAD-bd"/>
</dbReference>
<dbReference type="EMBL" id="GL433855">
    <property type="protein sequence ID" value="EFN52691.1"/>
    <property type="molecule type" value="Genomic_DNA"/>
</dbReference>
<feature type="domain" description="Cytochrome b5 heme-binding" evidence="18">
    <location>
        <begin position="504"/>
        <end position="579"/>
    </location>
</feature>
<accession>E1ZNI8</accession>
<dbReference type="Gene3D" id="2.60.40.650">
    <property type="match status" value="1"/>
</dbReference>
<dbReference type="Pfam" id="PF03404">
    <property type="entry name" value="Mo-co_dimer"/>
    <property type="match status" value="1"/>
</dbReference>
<dbReference type="PRINTS" id="PR00363">
    <property type="entry name" value="CYTOCHROMEB5"/>
</dbReference>
<dbReference type="eggNOG" id="KOG0537">
    <property type="taxonomic scope" value="Eukaryota"/>
</dbReference>
<evidence type="ECO:0000256" key="10">
    <source>
        <dbReference type="ARBA" id="ARBA00022827"/>
    </source>
</evidence>
<dbReference type="GO" id="GO:0050464">
    <property type="term" value="F:nitrate reductase (NADPH) activity"/>
    <property type="evidence" value="ECO:0007669"/>
    <property type="project" value="InterPro"/>
</dbReference>
<dbReference type="GeneID" id="17352072"/>
<keyword evidence="13 15" id="KW-0534">Nitrate assimilation</keyword>
<dbReference type="GO" id="GO:0006790">
    <property type="term" value="P:sulfur compound metabolic process"/>
    <property type="evidence" value="ECO:0007669"/>
    <property type="project" value="TreeGrafter"/>
</dbReference>
<dbReference type="InterPro" id="IPR014756">
    <property type="entry name" value="Ig_E-set"/>
</dbReference>
<evidence type="ECO:0000256" key="2">
    <source>
        <dbReference type="ARBA" id="ARBA00001974"/>
    </source>
</evidence>
<dbReference type="GO" id="GO:0043546">
    <property type="term" value="F:molybdopterin cofactor binding"/>
    <property type="evidence" value="ECO:0007669"/>
    <property type="project" value="TreeGrafter"/>
</dbReference>
<dbReference type="InterPro" id="IPR008335">
    <property type="entry name" value="Mopterin_OxRdtase_euk"/>
</dbReference>
<evidence type="ECO:0000313" key="21">
    <source>
        <dbReference type="Proteomes" id="UP000008141"/>
    </source>
</evidence>
<evidence type="ECO:0000256" key="16">
    <source>
        <dbReference type="PIRSR" id="PIRSR000233-1"/>
    </source>
</evidence>
<dbReference type="PRINTS" id="PR00406">
    <property type="entry name" value="CYTB5RDTASE"/>
</dbReference>
<dbReference type="PRINTS" id="PR00371">
    <property type="entry name" value="FPNCR"/>
</dbReference>
<dbReference type="GO" id="GO:0006809">
    <property type="term" value="P:nitric oxide biosynthetic process"/>
    <property type="evidence" value="ECO:0007669"/>
    <property type="project" value="InterPro"/>
</dbReference>
<dbReference type="eggNOG" id="KOG0535">
    <property type="taxonomic scope" value="Eukaryota"/>
</dbReference>
<feature type="domain" description="FAD-binding FR-type" evidence="19">
    <location>
        <begin position="608"/>
        <end position="720"/>
    </location>
</feature>
<dbReference type="InterPro" id="IPR017938">
    <property type="entry name" value="Riboflavin_synthase-like_b-brl"/>
</dbReference>
<dbReference type="SMART" id="SM01117">
    <property type="entry name" value="Cyt-b5"/>
    <property type="match status" value="1"/>
</dbReference>
<dbReference type="GO" id="GO:0008482">
    <property type="term" value="F:sulfite oxidase activity"/>
    <property type="evidence" value="ECO:0007669"/>
    <property type="project" value="TreeGrafter"/>
</dbReference>
<protein>
    <recommendedName>
        <fullName evidence="15">Nitrate reductase</fullName>
    </recommendedName>
</protein>
<organism evidence="21">
    <name type="scientific">Chlorella variabilis</name>
    <name type="common">Green alga</name>
    <dbReference type="NCBI Taxonomy" id="554065"/>
    <lineage>
        <taxon>Eukaryota</taxon>
        <taxon>Viridiplantae</taxon>
        <taxon>Chlorophyta</taxon>
        <taxon>core chlorophytes</taxon>
        <taxon>Trebouxiophyceae</taxon>
        <taxon>Chlorellales</taxon>
        <taxon>Chlorellaceae</taxon>
        <taxon>Chlorella clade</taxon>
        <taxon>Chlorella</taxon>
    </lineage>
</organism>
<feature type="region of interest" description="Disordered" evidence="17">
    <location>
        <begin position="41"/>
        <end position="60"/>
    </location>
</feature>
<dbReference type="InParanoid" id="E1ZNI8"/>
<dbReference type="SUPFAM" id="SSF56524">
    <property type="entry name" value="Oxidoreductase molybdopterin-binding domain"/>
    <property type="match status" value="1"/>
</dbReference>
<evidence type="ECO:0000256" key="9">
    <source>
        <dbReference type="ARBA" id="ARBA00022723"/>
    </source>
</evidence>
<feature type="binding site" evidence="16">
    <location>
        <position position="165"/>
    </location>
    <ligand>
        <name>Mo-molybdopterin</name>
        <dbReference type="ChEBI" id="CHEBI:71302"/>
    </ligand>
    <ligandPart>
        <name>Mo</name>
        <dbReference type="ChEBI" id="CHEBI:28685"/>
    </ligandPart>
</feature>
<dbReference type="FunFam" id="3.10.120.10:FF:000007">
    <property type="entry name" value="Sulfite oxidase, mitochondrial"/>
    <property type="match status" value="1"/>
</dbReference>
<dbReference type="GO" id="GO:0020037">
    <property type="term" value="F:heme binding"/>
    <property type="evidence" value="ECO:0007669"/>
    <property type="project" value="InterPro"/>
</dbReference>
<dbReference type="RefSeq" id="XP_005844793.1">
    <property type="nucleotide sequence ID" value="XM_005844731.1"/>
</dbReference>
<proteinExistence type="inferred from homology"/>
<evidence type="ECO:0000256" key="11">
    <source>
        <dbReference type="ARBA" id="ARBA00023002"/>
    </source>
</evidence>
<name>E1ZNI8_CHLVA</name>
<feature type="compositionally biased region" description="Pro residues" evidence="17">
    <location>
        <begin position="41"/>
        <end position="56"/>
    </location>
</feature>
<comment type="subunit">
    <text evidence="5">Homodimer.</text>
</comment>
<dbReference type="eggNOG" id="KOG0534">
    <property type="taxonomic scope" value="Eukaryota"/>
</dbReference>
<dbReference type="OMA" id="KAMMPDY"/>
<dbReference type="PROSITE" id="PS50255">
    <property type="entry name" value="CYTOCHROME_B5_2"/>
    <property type="match status" value="1"/>
</dbReference>
<dbReference type="Gene3D" id="3.10.120.10">
    <property type="entry name" value="Cytochrome b5-like heme/steroid binding domain"/>
    <property type="match status" value="1"/>
</dbReference>
<dbReference type="SMR" id="E1ZNI8"/>
<dbReference type="InterPro" id="IPR012137">
    <property type="entry name" value="Nitr_rd_NADH"/>
</dbReference>
<dbReference type="SUPFAM" id="SSF55856">
    <property type="entry name" value="Cytochrome b5-like heme/steroid binding domain"/>
    <property type="match status" value="1"/>
</dbReference>
<evidence type="ECO:0000256" key="6">
    <source>
        <dbReference type="ARBA" id="ARBA00022505"/>
    </source>
</evidence>
<dbReference type="Gene3D" id="3.40.50.80">
    <property type="entry name" value="Nucleotide-binding domain of ferredoxin-NADP reductase (FNR) module"/>
    <property type="match status" value="1"/>
</dbReference>
<dbReference type="AlphaFoldDB" id="E1ZNI8"/>
<dbReference type="KEGG" id="cvr:CHLNCDRAFT_56304"/>
<dbReference type="InterPro" id="IPR039261">
    <property type="entry name" value="FNR_nucleotide-bd"/>
</dbReference>
<dbReference type="SUPFAM" id="SSF52343">
    <property type="entry name" value="Ferredoxin reductase-like, C-terminal NADP-linked domain"/>
    <property type="match status" value="1"/>
</dbReference>
<evidence type="ECO:0000256" key="7">
    <source>
        <dbReference type="ARBA" id="ARBA00022617"/>
    </source>
</evidence>
<sequence length="862" mass="94187">MTVLLNADDSAHGSSSAATVIKANGHCPAAAGNGAPAPALPAAPACGPPPQQPPLEPGTEDYKLHLPVSEVLDFDKGTKDDWVPRHPDLIRLTGRHPFNVEPKPARLFESYITPPSLHYVRNHGAVPQIRWEDHRLAAWWTPPTTFTMADLLAMPSVDVTCTLTCAGNRRKEENMVKQTIGFNWGPAGTSCSTWTGVRLSEVLQRCSVKSPEQGAHHVCFRGPKGELPKGDDGSYGTSVTWVKAMDPASDLILAYKQNGRLLTPDHGYPLRLIIPGFIGGRMIKWLEEISVTAVESQNYYHFHDNRVLPSHVDEALANKEGWWYNPDFIINDLNVQSAIGYPAHEEVVPLAAGAYAVRGYAYCGNGDKIIRCEVSLDDGKSWRLAGVTHSTPPTAYGKHWAWVWWSIDIPIAELLACPELICRAWDSSMNTQPNTFTWNVMGMMNNCCYRVKIHPRQTTAGGFALQFEHPTVAGPTVGGWMNRAADAAAAAVAVAAPSAPPPGARTFTMAEVEQHATKDSCWFVVDGKVYDSTPFLKEHPGGADSILLVAGTDASDEFNAIHSAKAKAMLADYYIGELVEEEAAAAAAPAGSLPAAAPAAVPVALDPRKRTPFTLIEKEALSHNVRRFRFALQSPQHRFGLPVGKHVFLYAKVDGELVMRAYTPSSSDDQLGYFELVVKIYFANQHPRFPAGGKMSQYLEGLAIGDSIEVKGPLGHVHYLGRGRYTLDGEPHAARHISMIAGGTGITPMYQVIKAVLKDTEDATQLRLLYANVSPDDILLRDELDALAAAHPNFQVWYTVDKADEGWQFSTGFIDEAMVRERLFPAGEDTICCLCGPPPMIKFACLPNLEKLGYKPEQCIQF</sequence>
<keyword evidence="9 16" id="KW-0479">Metal-binding</keyword>
<dbReference type="SUPFAM" id="SSF63380">
    <property type="entry name" value="Riboflavin synthase domain-like"/>
    <property type="match status" value="1"/>
</dbReference>
<comment type="function">
    <text evidence="3 15">Nitrate reductase is a key enzyme involved in the first step of nitrate assimilation in plants, fungi and bacteria.</text>
</comment>
<dbReference type="Pfam" id="PF00970">
    <property type="entry name" value="FAD_binding_6"/>
    <property type="match status" value="1"/>
</dbReference>
<keyword evidence="8" id="KW-0285">Flavoprotein</keyword>
<keyword evidence="6 16" id="KW-0500">Molybdenum</keyword>
<dbReference type="FunFam" id="3.40.50.80:FF:000025">
    <property type="entry name" value="Nitrate reductase [NADH]"/>
    <property type="match status" value="1"/>
</dbReference>
<dbReference type="Gene3D" id="2.40.30.10">
    <property type="entry name" value="Translation factors"/>
    <property type="match status" value="1"/>
</dbReference>
<dbReference type="PANTHER" id="PTHR19372:SF7">
    <property type="entry name" value="SULFITE OXIDASE, MITOCHONDRIAL"/>
    <property type="match status" value="1"/>
</dbReference>
<keyword evidence="10" id="KW-0274">FAD</keyword>
<dbReference type="InterPro" id="IPR001199">
    <property type="entry name" value="Cyt_B5-like_heme/steroid-bd"/>
</dbReference>
<dbReference type="InterPro" id="IPR008333">
    <property type="entry name" value="Cbr1-like_FAD-bd_dom"/>
</dbReference>
<dbReference type="GO" id="GO:0030151">
    <property type="term" value="F:molybdenum ion binding"/>
    <property type="evidence" value="ECO:0007669"/>
    <property type="project" value="InterPro"/>
</dbReference>
<evidence type="ECO:0000313" key="20">
    <source>
        <dbReference type="EMBL" id="EFN52691.1"/>
    </source>
</evidence>
<evidence type="ECO:0000256" key="1">
    <source>
        <dbReference type="ARBA" id="ARBA00001971"/>
    </source>
</evidence>
<keyword evidence="14" id="KW-1015">Disulfide bond</keyword>
<evidence type="ECO:0000256" key="17">
    <source>
        <dbReference type="SAM" id="MobiDB-lite"/>
    </source>
</evidence>
<dbReference type="InterPro" id="IPR018506">
    <property type="entry name" value="Cyt_B5_heme-BS"/>
</dbReference>
<evidence type="ECO:0000256" key="3">
    <source>
        <dbReference type="ARBA" id="ARBA00003838"/>
    </source>
</evidence>
<dbReference type="FunFam" id="3.90.420.10:FF:000003">
    <property type="entry name" value="Nitrate reductase"/>
    <property type="match status" value="1"/>
</dbReference>